<gene>
    <name evidence="3" type="ORF">CYMTET_13904</name>
</gene>
<feature type="domain" description="CTLH" evidence="2">
    <location>
        <begin position="49"/>
        <end position="99"/>
    </location>
</feature>
<dbReference type="SMART" id="SM00668">
    <property type="entry name" value="CTLH"/>
    <property type="match status" value="2"/>
</dbReference>
<protein>
    <recommendedName>
        <fullName evidence="2">CTLH domain-containing protein</fullName>
    </recommendedName>
</protein>
<sequence length="640" mass="70446">MAFKEDCLKFTYNESTLDTLALDYVQQEQLVQGNDGCKSTKTVRDECCKVKNLVLKGQIQHAMEASNSVNSAILEDPRLYFRLQRQRFIELLRAAGDDDDALMRAVECARKDLAPCALDAYPEAYSEFQRSMLLLLYSKDKTDSPVSGEWSEGARYELGAMFALTLRQAMGAYDPQLSLLLRYLITTHKIFCTTLGADSPATELAEHLLPVGRDPPPLPRENVLGSFQEAKIQALVQAVGLPRQDAIESLKHTEGNIETAFMNELSRMRLNHALLDELESRLNHALLDELVQEYACYRGLLDPDSGEASSASDAEVAEGDEGSGKRCMLKWVGRRAEDLALQGCGTSQSSELPVGRNARPACEQYGRVMAMRAAVLAGQTDEVLRKLEVEEPGLLEASPQLLFDLKREQFMGMVAAGEAPRALQLAREELGPLSLKHPDLVPALKSTLVSIAQPALAPQAAEGKHAHELATTLQQALSKRLGLAEPRLIVLLRSLLHAHTEWFKLQRCEDPFRHMCSLHLLKAPSAAAALPTHSLRGDPLSGALVFTTESISPIATAHPGRSVVDEGRAPGSHHIVDDSDEEDEEEEMRTSMDGVLNEFTFSEDTILTLMEFMALSRADAIQLLQQHDGSVDTVIANLLT</sequence>
<evidence type="ECO:0000313" key="4">
    <source>
        <dbReference type="Proteomes" id="UP001190700"/>
    </source>
</evidence>
<organism evidence="3 4">
    <name type="scientific">Cymbomonas tetramitiformis</name>
    <dbReference type="NCBI Taxonomy" id="36881"/>
    <lineage>
        <taxon>Eukaryota</taxon>
        <taxon>Viridiplantae</taxon>
        <taxon>Chlorophyta</taxon>
        <taxon>Pyramimonadophyceae</taxon>
        <taxon>Pyramimonadales</taxon>
        <taxon>Pyramimonadaceae</taxon>
        <taxon>Cymbomonas</taxon>
    </lineage>
</organism>
<feature type="domain" description="CTLH" evidence="2">
    <location>
        <begin position="364"/>
        <end position="421"/>
    </location>
</feature>
<dbReference type="Pfam" id="PF10607">
    <property type="entry name" value="CTLH"/>
    <property type="match status" value="2"/>
</dbReference>
<dbReference type="AlphaFoldDB" id="A0AAE0GH42"/>
<accession>A0AAE0GH42</accession>
<proteinExistence type="predicted"/>
<name>A0AAE0GH42_9CHLO</name>
<dbReference type="PANTHER" id="PTHR12864">
    <property type="entry name" value="RAN BINDING PROTEIN 9-RELATED"/>
    <property type="match status" value="1"/>
</dbReference>
<dbReference type="InterPro" id="IPR024964">
    <property type="entry name" value="CTLH/CRA"/>
</dbReference>
<evidence type="ECO:0000256" key="1">
    <source>
        <dbReference type="SAM" id="MobiDB-lite"/>
    </source>
</evidence>
<evidence type="ECO:0000313" key="3">
    <source>
        <dbReference type="EMBL" id="KAK3278129.1"/>
    </source>
</evidence>
<dbReference type="EMBL" id="LGRX02005613">
    <property type="protein sequence ID" value="KAK3278129.1"/>
    <property type="molecule type" value="Genomic_DNA"/>
</dbReference>
<dbReference type="InterPro" id="IPR050618">
    <property type="entry name" value="Ubq-SigPath_Reg"/>
</dbReference>
<dbReference type="PROSITE" id="PS50897">
    <property type="entry name" value="CTLH"/>
    <property type="match status" value="2"/>
</dbReference>
<dbReference type="InterPro" id="IPR006595">
    <property type="entry name" value="CTLH_C"/>
</dbReference>
<keyword evidence="4" id="KW-1185">Reference proteome</keyword>
<feature type="region of interest" description="Disordered" evidence="1">
    <location>
        <begin position="560"/>
        <end position="584"/>
    </location>
</feature>
<reference evidence="3 4" key="1">
    <citation type="journal article" date="2015" name="Genome Biol. Evol.">
        <title>Comparative Genomics of a Bacterivorous Green Alga Reveals Evolutionary Causalities and Consequences of Phago-Mixotrophic Mode of Nutrition.</title>
        <authorList>
            <person name="Burns J.A."/>
            <person name="Paasch A."/>
            <person name="Narechania A."/>
            <person name="Kim E."/>
        </authorList>
    </citation>
    <scope>NUCLEOTIDE SEQUENCE [LARGE SCALE GENOMIC DNA]</scope>
    <source>
        <strain evidence="3 4">PLY_AMNH</strain>
    </source>
</reference>
<comment type="caution">
    <text evidence="3">The sequence shown here is derived from an EMBL/GenBank/DDBJ whole genome shotgun (WGS) entry which is preliminary data.</text>
</comment>
<evidence type="ECO:0000259" key="2">
    <source>
        <dbReference type="PROSITE" id="PS50897"/>
    </source>
</evidence>
<dbReference type="Proteomes" id="UP001190700">
    <property type="component" value="Unassembled WGS sequence"/>
</dbReference>